<dbReference type="Gene3D" id="1.25.40.10">
    <property type="entry name" value="Tetratricopeptide repeat domain"/>
    <property type="match status" value="1"/>
</dbReference>
<keyword evidence="2" id="KW-1185">Reference proteome</keyword>
<evidence type="ECO:0000313" key="1">
    <source>
        <dbReference type="EMBL" id="CAG8539207.1"/>
    </source>
</evidence>
<dbReference type="Proteomes" id="UP000789706">
    <property type="component" value="Unassembled WGS sequence"/>
</dbReference>
<proteinExistence type="predicted"/>
<dbReference type="OrthoDB" id="10261027at2759"/>
<comment type="caution">
    <text evidence="1">The sequence shown here is derived from an EMBL/GenBank/DDBJ whole genome shotgun (WGS) entry which is preliminary data.</text>
</comment>
<dbReference type="EMBL" id="CAJVPK010000680">
    <property type="protein sequence ID" value="CAG8539207.1"/>
    <property type="molecule type" value="Genomic_DNA"/>
</dbReference>
<dbReference type="InterPro" id="IPR011990">
    <property type="entry name" value="TPR-like_helical_dom_sf"/>
</dbReference>
<dbReference type="AlphaFoldDB" id="A0A9N9AQI6"/>
<accession>A0A9N9AQI6</accession>
<evidence type="ECO:0000313" key="2">
    <source>
        <dbReference type="Proteomes" id="UP000789706"/>
    </source>
</evidence>
<reference evidence="1" key="1">
    <citation type="submission" date="2021-06" db="EMBL/GenBank/DDBJ databases">
        <authorList>
            <person name="Kallberg Y."/>
            <person name="Tangrot J."/>
            <person name="Rosling A."/>
        </authorList>
    </citation>
    <scope>NUCLEOTIDE SEQUENCE</scope>
    <source>
        <strain evidence="1">AZ414A</strain>
    </source>
</reference>
<sequence>MSDEILSTTDQNLTNGMDETIINRILQREHIVVYSHNEFERFEEVAAESWQHDDTKRPTVEQVYKELNELDVDDVITEYEILMSILDNLTKDNIETNGDIADSSYVYNEDYGESSKSAQNGTKSNIEIADIDDTEDSILSSSDIKIDVPPEETFEEIDYYIKKLFQHYVDQFNMQHHSEHVALMVRKYMEKADKNPTKVFAQILQHPRFSYFTSLVGFFYRHGVVGKCFKNGYGTQKDILKMFHWLTKARDNGEQDAEDILQDIIDRMI</sequence>
<protein>
    <submittedName>
        <fullName evidence="1">9710_t:CDS:1</fullName>
    </submittedName>
</protein>
<gene>
    <name evidence="1" type="ORF">DEBURN_LOCUS6524</name>
</gene>
<name>A0A9N9AQI6_9GLOM</name>
<organism evidence="1 2">
    <name type="scientific">Diversispora eburnea</name>
    <dbReference type="NCBI Taxonomy" id="1213867"/>
    <lineage>
        <taxon>Eukaryota</taxon>
        <taxon>Fungi</taxon>
        <taxon>Fungi incertae sedis</taxon>
        <taxon>Mucoromycota</taxon>
        <taxon>Glomeromycotina</taxon>
        <taxon>Glomeromycetes</taxon>
        <taxon>Diversisporales</taxon>
        <taxon>Diversisporaceae</taxon>
        <taxon>Diversispora</taxon>
    </lineage>
</organism>